<organism evidence="1 2">
    <name type="scientific">Paenibacillus timonensis</name>
    <dbReference type="NCBI Taxonomy" id="225915"/>
    <lineage>
        <taxon>Bacteria</taxon>
        <taxon>Bacillati</taxon>
        <taxon>Bacillota</taxon>
        <taxon>Bacilli</taxon>
        <taxon>Bacillales</taxon>
        <taxon>Paenibacillaceae</taxon>
        <taxon>Paenibacillus</taxon>
    </lineage>
</organism>
<evidence type="ECO:0000313" key="2">
    <source>
        <dbReference type="Proteomes" id="UP001597211"/>
    </source>
</evidence>
<dbReference type="InterPro" id="IPR013785">
    <property type="entry name" value="Aldolase_TIM"/>
</dbReference>
<name>A0ABW3SFS7_9BACL</name>
<dbReference type="EMBL" id="JBHTKZ010000046">
    <property type="protein sequence ID" value="MFD1183443.1"/>
    <property type="molecule type" value="Genomic_DNA"/>
</dbReference>
<dbReference type="SUPFAM" id="SSF51445">
    <property type="entry name" value="(Trans)glycosidases"/>
    <property type="match status" value="1"/>
</dbReference>
<comment type="caution">
    <text evidence="1">The sequence shown here is derived from an EMBL/GenBank/DDBJ whole genome shotgun (WGS) entry which is preliminary data.</text>
</comment>
<evidence type="ECO:0000313" key="1">
    <source>
        <dbReference type="EMBL" id="MFD1183443.1"/>
    </source>
</evidence>
<accession>A0ABW3SFS7</accession>
<dbReference type="Proteomes" id="UP001597211">
    <property type="component" value="Unassembled WGS sequence"/>
</dbReference>
<dbReference type="InterPro" id="IPR017853">
    <property type="entry name" value="GH"/>
</dbReference>
<keyword evidence="2" id="KW-1185">Reference proteome</keyword>
<gene>
    <name evidence="1" type="ORF">ACFQ2Z_19050</name>
</gene>
<reference evidence="2" key="1">
    <citation type="journal article" date="2019" name="Int. J. Syst. Evol. Microbiol.">
        <title>The Global Catalogue of Microorganisms (GCM) 10K type strain sequencing project: providing services to taxonomists for standard genome sequencing and annotation.</title>
        <authorList>
            <consortium name="The Broad Institute Genomics Platform"/>
            <consortium name="The Broad Institute Genome Sequencing Center for Infectious Disease"/>
            <person name="Wu L."/>
            <person name="Ma J."/>
        </authorList>
    </citation>
    <scope>NUCLEOTIDE SEQUENCE [LARGE SCALE GENOMIC DNA]</scope>
    <source>
        <strain evidence="2">CCUG 48216</strain>
    </source>
</reference>
<proteinExistence type="predicted"/>
<dbReference type="RefSeq" id="WP_240270578.1">
    <property type="nucleotide sequence ID" value="NZ_JAKSXN010000050.1"/>
</dbReference>
<dbReference type="Gene3D" id="3.20.20.70">
    <property type="entry name" value="Aldolase class I"/>
    <property type="match status" value="1"/>
</dbReference>
<sequence length="92" mass="10271">MFIQHGFTQFYAPQIMMCWVTDTLSGAGKANRSIAYKFHSAMCGGLGIGADINRLSSEEAAEYKRHILQYKEIREMILRGISSAFGHRASPV</sequence>
<protein>
    <submittedName>
        <fullName evidence="1">Alpha-galactosidase</fullName>
    </submittedName>
</protein>